<proteinExistence type="predicted"/>
<evidence type="ECO:0000313" key="1">
    <source>
        <dbReference type="EMBL" id="KAL0994844.1"/>
    </source>
</evidence>
<organism evidence="1 2">
    <name type="scientific">Umbra pygmaea</name>
    <name type="common">Eastern mudminnow</name>
    <dbReference type="NCBI Taxonomy" id="75934"/>
    <lineage>
        <taxon>Eukaryota</taxon>
        <taxon>Metazoa</taxon>
        <taxon>Chordata</taxon>
        <taxon>Craniata</taxon>
        <taxon>Vertebrata</taxon>
        <taxon>Euteleostomi</taxon>
        <taxon>Actinopterygii</taxon>
        <taxon>Neopterygii</taxon>
        <taxon>Teleostei</taxon>
        <taxon>Protacanthopterygii</taxon>
        <taxon>Esociformes</taxon>
        <taxon>Umbridae</taxon>
        <taxon>Umbra</taxon>
    </lineage>
</organism>
<sequence length="137" mass="15735">MQKKMTTSKPMDRFYSKNSKPKMEVIEVEEFLRNPPPGFTVEANVRADVRFVKSDPEYYCVFIDNFESSDGGKVVFQHSPGKKVKVRNLRDYTCFRKSITSKKIYLLVSACEEKAFSENKVPQSGLLKDAVCIYTKA</sequence>
<dbReference type="Proteomes" id="UP001557470">
    <property type="component" value="Unassembled WGS sequence"/>
</dbReference>
<evidence type="ECO:0000313" key="2">
    <source>
        <dbReference type="Proteomes" id="UP001557470"/>
    </source>
</evidence>
<accession>A0ABD0X6G2</accession>
<gene>
    <name evidence="1" type="ORF">UPYG_G00127970</name>
</gene>
<reference evidence="1 2" key="1">
    <citation type="submission" date="2024-06" db="EMBL/GenBank/DDBJ databases">
        <authorList>
            <person name="Pan Q."/>
            <person name="Wen M."/>
            <person name="Jouanno E."/>
            <person name="Zahm M."/>
            <person name="Klopp C."/>
            <person name="Cabau C."/>
            <person name="Louis A."/>
            <person name="Berthelot C."/>
            <person name="Parey E."/>
            <person name="Roest Crollius H."/>
            <person name="Montfort J."/>
            <person name="Robinson-Rechavi M."/>
            <person name="Bouchez O."/>
            <person name="Lampietro C."/>
            <person name="Lopez Roques C."/>
            <person name="Donnadieu C."/>
            <person name="Postlethwait J."/>
            <person name="Bobe J."/>
            <person name="Verreycken H."/>
            <person name="Guiguen Y."/>
        </authorList>
    </citation>
    <scope>NUCLEOTIDE SEQUENCE [LARGE SCALE GENOMIC DNA]</scope>
    <source>
        <strain evidence="1">Up_M1</strain>
        <tissue evidence="1">Testis</tissue>
    </source>
</reference>
<protein>
    <submittedName>
        <fullName evidence="1">Uncharacterized protein</fullName>
    </submittedName>
</protein>
<comment type="caution">
    <text evidence="1">The sequence shown here is derived from an EMBL/GenBank/DDBJ whole genome shotgun (WGS) entry which is preliminary data.</text>
</comment>
<name>A0ABD0X6G2_UMBPY</name>
<dbReference type="AlphaFoldDB" id="A0ABD0X6G2"/>
<keyword evidence="2" id="KW-1185">Reference proteome</keyword>
<dbReference type="EMBL" id="JAGEUA010000003">
    <property type="protein sequence ID" value="KAL0994844.1"/>
    <property type="molecule type" value="Genomic_DNA"/>
</dbReference>